<gene>
    <name evidence="2" type="ORF">AFUS01_LOCUS38032</name>
</gene>
<feature type="chain" id="PRO_5035285600" evidence="1">
    <location>
        <begin position="21"/>
        <end position="100"/>
    </location>
</feature>
<proteinExistence type="predicted"/>
<evidence type="ECO:0000256" key="1">
    <source>
        <dbReference type="SAM" id="SignalP"/>
    </source>
</evidence>
<protein>
    <submittedName>
        <fullName evidence="2">Uncharacterized protein</fullName>
    </submittedName>
</protein>
<keyword evidence="1" id="KW-0732">Signal</keyword>
<dbReference type="AlphaFoldDB" id="A0A8J2L920"/>
<comment type="caution">
    <text evidence="2">The sequence shown here is derived from an EMBL/GenBank/DDBJ whole genome shotgun (WGS) entry which is preliminary data.</text>
</comment>
<sequence length="100" mass="10735">MSKLLLVVALIASLCVYTQAGKEAQAVLDDIKLVVDNVGKLNTDMEKLIAAGKGSLTPEEIEKLKKAGQELLEKELIASETFEKFGDLVGLPKPTEAPPK</sequence>
<dbReference type="EMBL" id="CAJVCH010546075">
    <property type="protein sequence ID" value="CAG7828081.1"/>
    <property type="molecule type" value="Genomic_DNA"/>
</dbReference>
<dbReference type="Proteomes" id="UP000708208">
    <property type="component" value="Unassembled WGS sequence"/>
</dbReference>
<reference evidence="2" key="1">
    <citation type="submission" date="2021-06" db="EMBL/GenBank/DDBJ databases">
        <authorList>
            <person name="Hodson N. C."/>
            <person name="Mongue J. A."/>
            <person name="Jaron S. K."/>
        </authorList>
    </citation>
    <scope>NUCLEOTIDE SEQUENCE</scope>
</reference>
<organism evidence="2 3">
    <name type="scientific">Allacma fusca</name>
    <dbReference type="NCBI Taxonomy" id="39272"/>
    <lineage>
        <taxon>Eukaryota</taxon>
        <taxon>Metazoa</taxon>
        <taxon>Ecdysozoa</taxon>
        <taxon>Arthropoda</taxon>
        <taxon>Hexapoda</taxon>
        <taxon>Collembola</taxon>
        <taxon>Symphypleona</taxon>
        <taxon>Sminthuridae</taxon>
        <taxon>Allacma</taxon>
    </lineage>
</organism>
<evidence type="ECO:0000313" key="2">
    <source>
        <dbReference type="EMBL" id="CAG7828081.1"/>
    </source>
</evidence>
<keyword evidence="3" id="KW-1185">Reference proteome</keyword>
<feature type="signal peptide" evidence="1">
    <location>
        <begin position="1"/>
        <end position="20"/>
    </location>
</feature>
<name>A0A8J2L920_9HEXA</name>
<evidence type="ECO:0000313" key="3">
    <source>
        <dbReference type="Proteomes" id="UP000708208"/>
    </source>
</evidence>
<accession>A0A8J2L920</accession>